<dbReference type="Proteomes" id="UP001151760">
    <property type="component" value="Unassembled WGS sequence"/>
</dbReference>
<organism evidence="1 2">
    <name type="scientific">Tanacetum coccineum</name>
    <dbReference type="NCBI Taxonomy" id="301880"/>
    <lineage>
        <taxon>Eukaryota</taxon>
        <taxon>Viridiplantae</taxon>
        <taxon>Streptophyta</taxon>
        <taxon>Embryophyta</taxon>
        <taxon>Tracheophyta</taxon>
        <taxon>Spermatophyta</taxon>
        <taxon>Magnoliopsida</taxon>
        <taxon>eudicotyledons</taxon>
        <taxon>Gunneridae</taxon>
        <taxon>Pentapetalae</taxon>
        <taxon>asterids</taxon>
        <taxon>campanulids</taxon>
        <taxon>Asterales</taxon>
        <taxon>Asteraceae</taxon>
        <taxon>Asteroideae</taxon>
        <taxon>Anthemideae</taxon>
        <taxon>Anthemidinae</taxon>
        <taxon>Tanacetum</taxon>
    </lineage>
</organism>
<dbReference type="PANTHER" id="PTHR46148">
    <property type="entry name" value="CHROMO DOMAIN-CONTAINING PROTEIN"/>
    <property type="match status" value="1"/>
</dbReference>
<evidence type="ECO:0000313" key="2">
    <source>
        <dbReference type="Proteomes" id="UP001151760"/>
    </source>
</evidence>
<reference evidence="1" key="1">
    <citation type="journal article" date="2022" name="Int. J. Mol. Sci.">
        <title>Draft Genome of Tanacetum Coccineum: Genomic Comparison of Closely Related Tanacetum-Family Plants.</title>
        <authorList>
            <person name="Yamashiro T."/>
            <person name="Shiraishi A."/>
            <person name="Nakayama K."/>
            <person name="Satake H."/>
        </authorList>
    </citation>
    <scope>NUCLEOTIDE SEQUENCE</scope>
</reference>
<keyword evidence="2" id="KW-1185">Reference proteome</keyword>
<dbReference type="EMBL" id="BQNB010017699">
    <property type="protein sequence ID" value="GJT66263.1"/>
    <property type="molecule type" value="Genomic_DNA"/>
</dbReference>
<protein>
    <recommendedName>
        <fullName evidence="3">Reverse transcriptase domain-containing protein</fullName>
    </recommendedName>
</protein>
<proteinExistence type="predicted"/>
<reference evidence="1" key="2">
    <citation type="submission" date="2022-01" db="EMBL/GenBank/DDBJ databases">
        <authorList>
            <person name="Yamashiro T."/>
            <person name="Shiraishi A."/>
            <person name="Satake H."/>
            <person name="Nakayama K."/>
        </authorList>
    </citation>
    <scope>NUCLEOTIDE SEQUENCE</scope>
</reference>
<gene>
    <name evidence="1" type="ORF">Tco_1017743</name>
</gene>
<accession>A0ABQ5FTR9</accession>
<dbReference type="PANTHER" id="PTHR46148:SF59">
    <property type="entry name" value="NUCLEOTIDYLTRANSFERASE, RIBONUCLEASE H"/>
    <property type="match status" value="1"/>
</dbReference>
<name>A0ABQ5FTR9_9ASTR</name>
<sequence length="228" mass="26816">MSMTIHSCVKDKILEAQGEASKDFNAPAKMLRGLYKQFERKDDGGLYFVDRIWVSLSSNMRTLIMDEAHTTKYLVHPGADKIFTKYAHFLAIREDYKMEKLARLYINGIIARHSVLRKPLKFSIADKLTDCDYKELSGIHDTFHVSNQKKCLADANLHVPLDEIKIDNSLRFVEEQFEIMDHEVKKLKQIRIPIVKVRWNSWRGFEYTWSREDEMKRKYSQLFMSATS</sequence>
<evidence type="ECO:0000313" key="1">
    <source>
        <dbReference type="EMBL" id="GJT66263.1"/>
    </source>
</evidence>
<evidence type="ECO:0008006" key="3">
    <source>
        <dbReference type="Google" id="ProtNLM"/>
    </source>
</evidence>
<comment type="caution">
    <text evidence="1">The sequence shown here is derived from an EMBL/GenBank/DDBJ whole genome shotgun (WGS) entry which is preliminary data.</text>
</comment>